<dbReference type="eggNOG" id="KOG3321">
    <property type="taxonomic scope" value="Eukaryota"/>
</dbReference>
<dbReference type="STRING" id="747676.F4S1V4"/>
<dbReference type="EMBL" id="GL883139">
    <property type="protein sequence ID" value="EGG01374.1"/>
    <property type="molecule type" value="Genomic_DNA"/>
</dbReference>
<name>F4S1V4_MELLP</name>
<dbReference type="Gene3D" id="3.30.70.600">
    <property type="entry name" value="Ribosomal protein S10 domain"/>
    <property type="match status" value="1"/>
</dbReference>
<dbReference type="FunFam" id="3.30.70.600:FF:000003">
    <property type="entry name" value="30S ribosomal protein S10"/>
    <property type="match status" value="1"/>
</dbReference>
<dbReference type="InterPro" id="IPR001848">
    <property type="entry name" value="Ribosomal_uS10"/>
</dbReference>
<comment type="subunit">
    <text evidence="7">Part of the mitochondrial small ribosomal subunit.</text>
</comment>
<proteinExistence type="inferred from homology"/>
<dbReference type="GeneID" id="18927058"/>
<evidence type="ECO:0000256" key="4">
    <source>
        <dbReference type="ARBA" id="ARBA00035261"/>
    </source>
</evidence>
<dbReference type="GO" id="GO:0005840">
    <property type="term" value="C:ribosome"/>
    <property type="evidence" value="ECO:0007669"/>
    <property type="project" value="UniProtKB-KW"/>
</dbReference>
<keyword evidence="2" id="KW-0689">Ribosomal protein</keyword>
<feature type="non-terminal residue" evidence="9">
    <location>
        <position position="116"/>
    </location>
</feature>
<sequence>LYNPPTLSPTHRIHVATLAFEAYNPEKDQLPLVTGFALQAAYHLGIPVTKPASMPIKTELHTVLRSGFVHKKSQENFWRLTHRRVIKAYDANEEVINRWINYLRQEGVRGTNVGIK</sequence>
<dbReference type="InterPro" id="IPR036838">
    <property type="entry name" value="Ribosomal_uS10_dom_sf"/>
</dbReference>
<organism evidence="10">
    <name type="scientific">Melampsora larici-populina (strain 98AG31 / pathotype 3-4-7)</name>
    <name type="common">Poplar leaf rust fungus</name>
    <dbReference type="NCBI Taxonomy" id="747676"/>
    <lineage>
        <taxon>Eukaryota</taxon>
        <taxon>Fungi</taxon>
        <taxon>Dikarya</taxon>
        <taxon>Basidiomycota</taxon>
        <taxon>Pucciniomycotina</taxon>
        <taxon>Pucciniomycetes</taxon>
        <taxon>Pucciniales</taxon>
        <taxon>Melampsoraceae</taxon>
        <taxon>Melampsora</taxon>
    </lineage>
</organism>
<dbReference type="InParanoid" id="F4S1V4"/>
<evidence type="ECO:0000259" key="8">
    <source>
        <dbReference type="SMART" id="SM01403"/>
    </source>
</evidence>
<dbReference type="OrthoDB" id="366214at2759"/>
<dbReference type="VEuPathDB" id="FungiDB:MELLADRAFT_29205"/>
<reference evidence="10" key="1">
    <citation type="journal article" date="2011" name="Proc. Natl. Acad. Sci. U.S.A.">
        <title>Obligate biotrophy features unraveled by the genomic analysis of rust fungi.</title>
        <authorList>
            <person name="Duplessis S."/>
            <person name="Cuomo C.A."/>
            <person name="Lin Y.-C."/>
            <person name="Aerts A."/>
            <person name="Tisserant E."/>
            <person name="Veneault-Fourrey C."/>
            <person name="Joly D.L."/>
            <person name="Hacquard S."/>
            <person name="Amselem J."/>
            <person name="Cantarel B.L."/>
            <person name="Chiu R."/>
            <person name="Coutinho P.M."/>
            <person name="Feau N."/>
            <person name="Field M."/>
            <person name="Frey P."/>
            <person name="Gelhaye E."/>
            <person name="Goldberg J."/>
            <person name="Grabherr M.G."/>
            <person name="Kodira C.D."/>
            <person name="Kohler A."/>
            <person name="Kuees U."/>
            <person name="Lindquist E.A."/>
            <person name="Lucas S.M."/>
            <person name="Mago R."/>
            <person name="Mauceli E."/>
            <person name="Morin E."/>
            <person name="Murat C."/>
            <person name="Pangilinan J.L."/>
            <person name="Park R."/>
            <person name="Pearson M."/>
            <person name="Quesneville H."/>
            <person name="Rouhier N."/>
            <person name="Sakthikumar S."/>
            <person name="Salamov A.A."/>
            <person name="Schmutz J."/>
            <person name="Selles B."/>
            <person name="Shapiro H."/>
            <person name="Tanguay P."/>
            <person name="Tuskan G.A."/>
            <person name="Henrissat B."/>
            <person name="Van de Peer Y."/>
            <person name="Rouze P."/>
            <person name="Ellis J.G."/>
            <person name="Dodds P.N."/>
            <person name="Schein J.E."/>
            <person name="Zhong S."/>
            <person name="Hamelin R.C."/>
            <person name="Grigoriev I.V."/>
            <person name="Szabo L.J."/>
            <person name="Martin F."/>
        </authorList>
    </citation>
    <scope>NUCLEOTIDE SEQUENCE [LARGE SCALE GENOMIC DNA]</scope>
    <source>
        <strain evidence="10">98AG31 / pathotype 3-4-7</strain>
    </source>
</reference>
<comment type="function">
    <text evidence="6">Involved in mitochondrial genome encoded proteins translation. Involved in the binding of tRNA to the ribosomes.</text>
</comment>
<evidence type="ECO:0000256" key="1">
    <source>
        <dbReference type="ARBA" id="ARBA00007102"/>
    </source>
</evidence>
<dbReference type="GO" id="GO:1990904">
    <property type="term" value="C:ribonucleoprotein complex"/>
    <property type="evidence" value="ECO:0007669"/>
    <property type="project" value="UniProtKB-KW"/>
</dbReference>
<dbReference type="SUPFAM" id="SSF54999">
    <property type="entry name" value="Ribosomal protein S10"/>
    <property type="match status" value="1"/>
</dbReference>
<comment type="similarity">
    <text evidence="1">Belongs to the universal ribosomal protein uS10 family.</text>
</comment>
<accession>F4S1V4</accession>
<dbReference type="HOGENOM" id="CLU_1953906_0_0_1"/>
<evidence type="ECO:0000256" key="7">
    <source>
        <dbReference type="ARBA" id="ARBA00065857"/>
    </source>
</evidence>
<evidence type="ECO:0000256" key="2">
    <source>
        <dbReference type="ARBA" id="ARBA00022980"/>
    </source>
</evidence>
<keyword evidence="10" id="KW-1185">Reference proteome</keyword>
<keyword evidence="3" id="KW-0687">Ribonucleoprotein</keyword>
<dbReference type="Pfam" id="PF00338">
    <property type="entry name" value="Ribosomal_S10"/>
    <property type="match status" value="1"/>
</dbReference>
<evidence type="ECO:0000256" key="6">
    <source>
        <dbReference type="ARBA" id="ARBA00057689"/>
    </source>
</evidence>
<evidence type="ECO:0000313" key="9">
    <source>
        <dbReference type="EMBL" id="EGG01374.1"/>
    </source>
</evidence>
<evidence type="ECO:0000256" key="3">
    <source>
        <dbReference type="ARBA" id="ARBA00023274"/>
    </source>
</evidence>
<feature type="non-terminal residue" evidence="9">
    <location>
        <position position="1"/>
    </location>
</feature>
<protein>
    <recommendedName>
        <fullName evidence="4">Small ribosomal subunit protein uS10m</fullName>
    </recommendedName>
    <alternativeName>
        <fullName evidence="5">37S ribosomal protein S10, mitochondrial</fullName>
    </alternativeName>
</protein>
<dbReference type="PANTHER" id="PTHR11700">
    <property type="entry name" value="30S RIBOSOMAL PROTEIN S10 FAMILY MEMBER"/>
    <property type="match status" value="1"/>
</dbReference>
<dbReference type="KEGG" id="mlr:MELLADRAFT_29205"/>
<evidence type="ECO:0000313" key="10">
    <source>
        <dbReference type="Proteomes" id="UP000001072"/>
    </source>
</evidence>
<dbReference type="AlphaFoldDB" id="F4S1V4"/>
<dbReference type="InterPro" id="IPR027486">
    <property type="entry name" value="Ribosomal_uS10_dom"/>
</dbReference>
<dbReference type="Proteomes" id="UP000001072">
    <property type="component" value="Unassembled WGS sequence"/>
</dbReference>
<feature type="domain" description="Small ribosomal subunit protein uS10" evidence="8">
    <location>
        <begin position="17"/>
        <end position="116"/>
    </location>
</feature>
<dbReference type="RefSeq" id="XP_007415475.1">
    <property type="nucleotide sequence ID" value="XM_007415413.1"/>
</dbReference>
<dbReference type="GO" id="GO:0006412">
    <property type="term" value="P:translation"/>
    <property type="evidence" value="ECO:0007669"/>
    <property type="project" value="InterPro"/>
</dbReference>
<evidence type="ECO:0000256" key="5">
    <source>
        <dbReference type="ARBA" id="ARBA00042916"/>
    </source>
</evidence>
<gene>
    <name evidence="9" type="ORF">MELLADRAFT_29205</name>
</gene>
<dbReference type="GO" id="GO:0003735">
    <property type="term" value="F:structural constituent of ribosome"/>
    <property type="evidence" value="ECO:0007669"/>
    <property type="project" value="InterPro"/>
</dbReference>
<dbReference type="SMART" id="SM01403">
    <property type="entry name" value="Ribosomal_S10"/>
    <property type="match status" value="1"/>
</dbReference>